<keyword evidence="1 2" id="KW-0732">Signal</keyword>
<reference evidence="3 4" key="1">
    <citation type="submission" date="2023-03" db="EMBL/GenBank/DDBJ databases">
        <title>Paludisphaera mucosa sp. nov. a novel planctomycete from northern fen.</title>
        <authorList>
            <person name="Ivanova A."/>
        </authorList>
    </citation>
    <scope>NUCLEOTIDE SEQUENCE [LARGE SCALE GENOMIC DNA]</scope>
    <source>
        <strain evidence="3 4">Pla2</strain>
    </source>
</reference>
<dbReference type="EMBL" id="JARRAG010000001">
    <property type="protein sequence ID" value="MDG3003605.1"/>
    <property type="molecule type" value="Genomic_DNA"/>
</dbReference>
<dbReference type="SUPFAM" id="SSF69318">
    <property type="entry name" value="Integrin alpha N-terminal domain"/>
    <property type="match status" value="2"/>
</dbReference>
<dbReference type="InterPro" id="IPR028994">
    <property type="entry name" value="Integrin_alpha_N"/>
</dbReference>
<dbReference type="Pfam" id="PF13517">
    <property type="entry name" value="FG-GAP_3"/>
    <property type="match status" value="2"/>
</dbReference>
<evidence type="ECO:0000256" key="2">
    <source>
        <dbReference type="SAM" id="SignalP"/>
    </source>
</evidence>
<sequence length="400" mass="42858">MNRPAKTLACLILASLGQARAAPPDAGPGRFAFDRIVLDADFPGAYQVEVADVDGDGKPDVVALGGDVCAWYQNPSWTKRIITSGKTAPGVISSATADLDGDGKAEVAVAYEFEMNQPKRGKLLLAKQGASLDASWTLLPIEDLGSIHRLRWGDLDADGKLDLIVAPIFGPDAVPPGFDDPARLVAYVAVDVHEASRWKKRPLTSRRVAHAIEYQPTFADVAHPTVLAADNQGVTLIGPLATDAEPDAVDLAPGAAGEAPKRGASEIHRGRLRDGRLFLATLEPWHGSEVVVWPQKAAGGREFGPRVVLDDTLADGHALWVADLDGDGQDEVFAGHRGKDHRVSLYDYDESTSSWRRTVVDRDVAPQDLRGGDLDGDGRPDVVAAGGSARNVVWYRLRPR</sequence>
<feature type="signal peptide" evidence="2">
    <location>
        <begin position="1"/>
        <end position="21"/>
    </location>
</feature>
<name>A0ABT6F7R9_9BACT</name>
<evidence type="ECO:0000256" key="1">
    <source>
        <dbReference type="ARBA" id="ARBA00022729"/>
    </source>
</evidence>
<organism evidence="3 4">
    <name type="scientific">Paludisphaera mucosa</name>
    <dbReference type="NCBI Taxonomy" id="3030827"/>
    <lineage>
        <taxon>Bacteria</taxon>
        <taxon>Pseudomonadati</taxon>
        <taxon>Planctomycetota</taxon>
        <taxon>Planctomycetia</taxon>
        <taxon>Isosphaerales</taxon>
        <taxon>Isosphaeraceae</taxon>
        <taxon>Paludisphaera</taxon>
    </lineage>
</organism>
<proteinExistence type="predicted"/>
<dbReference type="PANTHER" id="PTHR44103:SF1">
    <property type="entry name" value="PROPROTEIN CONVERTASE P"/>
    <property type="match status" value="1"/>
</dbReference>
<dbReference type="PANTHER" id="PTHR44103">
    <property type="entry name" value="PROPROTEIN CONVERTASE P"/>
    <property type="match status" value="1"/>
</dbReference>
<keyword evidence="4" id="KW-1185">Reference proteome</keyword>
<comment type="caution">
    <text evidence="3">The sequence shown here is derived from an EMBL/GenBank/DDBJ whole genome shotgun (WGS) entry which is preliminary data.</text>
</comment>
<dbReference type="RefSeq" id="WP_277859955.1">
    <property type="nucleotide sequence ID" value="NZ_JARRAG010000001.1"/>
</dbReference>
<dbReference type="Gene3D" id="2.130.10.130">
    <property type="entry name" value="Integrin alpha, N-terminal"/>
    <property type="match status" value="2"/>
</dbReference>
<protein>
    <submittedName>
        <fullName evidence="3">VCBS repeat-containing protein</fullName>
    </submittedName>
</protein>
<evidence type="ECO:0000313" key="3">
    <source>
        <dbReference type="EMBL" id="MDG3003605.1"/>
    </source>
</evidence>
<gene>
    <name evidence="3" type="ORF">PZE19_07485</name>
</gene>
<dbReference type="Proteomes" id="UP001216907">
    <property type="component" value="Unassembled WGS sequence"/>
</dbReference>
<dbReference type="InterPro" id="IPR013517">
    <property type="entry name" value="FG-GAP"/>
</dbReference>
<accession>A0ABT6F7R9</accession>
<feature type="chain" id="PRO_5045997635" evidence="2">
    <location>
        <begin position="22"/>
        <end position="400"/>
    </location>
</feature>
<evidence type="ECO:0000313" key="4">
    <source>
        <dbReference type="Proteomes" id="UP001216907"/>
    </source>
</evidence>